<protein>
    <submittedName>
        <fullName evidence="1">Conjugal transfer protein TrbH</fullName>
    </submittedName>
</protein>
<accession>A0ABY7BSV8</accession>
<dbReference type="EMBL" id="CP114028">
    <property type="protein sequence ID" value="WAP66706.1"/>
    <property type="molecule type" value="Genomic_DNA"/>
</dbReference>
<geneLocation type="plasmid" evidence="1 2">
    <name>unnamed1</name>
</geneLocation>
<keyword evidence="1" id="KW-0614">Plasmid</keyword>
<proteinExistence type="predicted"/>
<keyword evidence="2" id="KW-1185">Reference proteome</keyword>
<sequence>MVAPLSDQIGPGSTTIVLRGHDAIFGPALEASLRGQGYAVVTDQATDGTAVAALAYSVDPFEGGVLVRLSTARVELTRMYAVNASDAAPTSPLSLMQRTSAGTA</sequence>
<gene>
    <name evidence="1" type="ORF">OH818_00555</name>
</gene>
<reference evidence="1" key="1">
    <citation type="submission" date="2022-12" db="EMBL/GenBank/DDBJ databases">
        <title>Jiella pelagia sp. nov., isolated from phosphonate enriched culture of Northwest Pacific surface seawater.</title>
        <authorList>
            <person name="Shin D.Y."/>
            <person name="Hwang C.Y."/>
        </authorList>
    </citation>
    <scope>NUCLEOTIDE SEQUENCE</scope>
    <source>
        <strain evidence="1">HL-NP1</strain>
        <plasmid evidence="1">unnamed1</plasmid>
    </source>
</reference>
<evidence type="ECO:0000313" key="2">
    <source>
        <dbReference type="Proteomes" id="UP001164020"/>
    </source>
</evidence>
<evidence type="ECO:0000313" key="1">
    <source>
        <dbReference type="EMBL" id="WAP66706.1"/>
    </source>
</evidence>
<organism evidence="1 2">
    <name type="scientific">Jiella pelagia</name>
    <dbReference type="NCBI Taxonomy" id="2986949"/>
    <lineage>
        <taxon>Bacteria</taxon>
        <taxon>Pseudomonadati</taxon>
        <taxon>Pseudomonadota</taxon>
        <taxon>Alphaproteobacteria</taxon>
        <taxon>Hyphomicrobiales</taxon>
        <taxon>Aurantimonadaceae</taxon>
        <taxon>Jiella</taxon>
    </lineage>
</organism>
<dbReference type="RefSeq" id="WP_268879154.1">
    <property type="nucleotide sequence ID" value="NZ_CP114028.1"/>
</dbReference>
<name>A0ABY7BSV8_9HYPH</name>
<dbReference type="Proteomes" id="UP001164020">
    <property type="component" value="Plasmid unnamed1"/>
</dbReference>